<keyword evidence="4" id="KW-1185">Reference proteome</keyword>
<organism evidence="3 4">
    <name type="scientific">Cymbomonas tetramitiformis</name>
    <dbReference type="NCBI Taxonomy" id="36881"/>
    <lineage>
        <taxon>Eukaryota</taxon>
        <taxon>Viridiplantae</taxon>
        <taxon>Chlorophyta</taxon>
        <taxon>Pyramimonadophyceae</taxon>
        <taxon>Pyramimonadales</taxon>
        <taxon>Pyramimonadaceae</taxon>
        <taxon>Cymbomonas</taxon>
    </lineage>
</organism>
<accession>A0AAE0GR62</accession>
<dbReference type="InterPro" id="IPR025452">
    <property type="entry name" value="DUF4218"/>
</dbReference>
<dbReference type="InterPro" id="IPR004242">
    <property type="entry name" value="Transposase_21"/>
</dbReference>
<feature type="domain" description="DUF4218" evidence="2">
    <location>
        <begin position="548"/>
        <end position="632"/>
    </location>
</feature>
<dbReference type="Pfam" id="PF13960">
    <property type="entry name" value="DUF4218"/>
    <property type="match status" value="1"/>
</dbReference>
<comment type="caution">
    <text evidence="3">The sequence shown here is derived from an EMBL/GenBank/DDBJ whole genome shotgun (WGS) entry which is preliminary data.</text>
</comment>
<evidence type="ECO:0000313" key="3">
    <source>
        <dbReference type="EMBL" id="KAK3282909.1"/>
    </source>
</evidence>
<protein>
    <recommendedName>
        <fullName evidence="2">DUF4218 domain-containing protein</fullName>
    </recommendedName>
</protein>
<feature type="compositionally biased region" description="Basic and acidic residues" evidence="1">
    <location>
        <begin position="30"/>
        <end position="40"/>
    </location>
</feature>
<reference evidence="3 4" key="1">
    <citation type="journal article" date="2015" name="Genome Biol. Evol.">
        <title>Comparative Genomics of a Bacterivorous Green Alga Reveals Evolutionary Causalities and Consequences of Phago-Mixotrophic Mode of Nutrition.</title>
        <authorList>
            <person name="Burns J.A."/>
            <person name="Paasch A."/>
            <person name="Narechania A."/>
            <person name="Kim E."/>
        </authorList>
    </citation>
    <scope>NUCLEOTIDE SEQUENCE [LARGE SCALE GENOMIC DNA]</scope>
    <source>
        <strain evidence="3 4">PLY_AMNH</strain>
    </source>
</reference>
<feature type="region of interest" description="Disordered" evidence="1">
    <location>
        <begin position="27"/>
        <end position="56"/>
    </location>
</feature>
<dbReference type="Pfam" id="PF02992">
    <property type="entry name" value="Transposase_21"/>
    <property type="match status" value="1"/>
</dbReference>
<dbReference type="PANTHER" id="PTHR48258:SF12">
    <property type="entry name" value="TRANSPOSON PROTEIN, CACTA, EN_SPM SUB-CLASS"/>
    <property type="match status" value="1"/>
</dbReference>
<sequence>MPFCPCVECNGERWLSSKQTLRHVRANGLHGDRSPSPERQQDEEETQERSDEEEFPEDVAIHEAANATIEKINRLFLGPQEDPSAEESVENVQASANVVANNFVLDLLVSHNHHNSSQAYFDAILNILRVHYIDNVADSAHTLIAEVPSIYAQVMQKWKEMFKGYNEVDVCPECSEFFQDEHANCDKCPKCLEPRYEDGKTVNGVYIPDSPGFLNFVRNKWDIFKDPRNIAIMACADGVQSFNDGIRTVTPLCFTIVNFPGEIRCKREYVMTWGIWDGKPKVSSKFYDMFTLEVNRLTNGVRMFDVVTNTVFTFKLVLYKMLEDYIGLSDAARRFGANSYYACLKCWIRGTEKSTTGLTKIIYSSLHQGLQPGEPIPFRTNSEVRETQQLHAKMIREGRVPKQIVEEFMKQSGVKEPCPMSIIPDFDVVRDYLLDLMHILYNLIHGVHCVIFDKPSPWGLSPIAKTGAIKWVRGLKLATNMGPLAKKLLQEKYKNPKKVRKMKAAELVVSLTSGILGVIASWQNADGQVLRSQYARFVGEFSVVVRELTAPSIHPEEMNKLQSRVMQLRDEMERNNSPEALVIMSHLLVHIVDQLKDNGPAREIWMYVFEDYFGLLKLSIKTRSQPVASMMKGLELRRTVSMVAGIKRMHRSGRAPQYRPPAKQNIFTTKSSTVRPTADDRENIQVYLRTEFPEYDTLCKKFDDTLDSFNRNVGQRNRRNRRAGRRRPMTNDVVPVFLQPDTWRRCPRTLQIQPFTEEEQTFALAGIAPWTEYPSIKIGREDFRVHDSDIGLKSCQRPVGTQIKAAALADDISKNIYLRKDMPWDVSQPFVRANSIENQVARVQWLSTRADKRKRVARHGPHTVHTPVHTSFVRVGTTQGHAPMVSMWLMKGKEMLGYTQAWVQWVSTRADTRKRVARHGPHTVHTPVHTSSVRVGTTQGHAPMVSMWLMKGKEMLGYTQARVQWLSTRADKRKRVARHGPHTVHTPVHTSSVRVGTVQGHVPMVSMWLMKGKEMLGYTQAWVQWVSTRADKRKRVARHGPHTVHTPVHTSSSARVDNIFQWFMRMDGTYPYGRSVHTRNKIRSRTGLSAYAFAEEAENSVLAARFQHAIDNENAPEFDALCMLAGGKPDIFADLSACSFCKEDGETLVSTVTEFTDLARTAGTSTFNVNTFTANVPVVSGSAKHSPPASVESEEEWTGPPDPFCPPVTRTFADFIESTGIAVELSDEPSVHMAMLSAIEGPESVMDYNPETYATSDDDDDEDVSAEHPQPRYGCGRGIPGLGRSFLTSSLVCALFVICATAAPHAASGVDGANAHAHTAPPVGGATWTASAVPTTAAAPPAPFHGRLGDALDGAIPSAIPPRRQERYRRQRQGFTFGTFYGIIPLPPGTWDPDLDWVPESPPYSPPLYSSDDEAPSSRVSATDIVDSLISSTHDLQPASEADNYRTLTRLRAGRPLPSSSSG</sequence>
<evidence type="ECO:0000259" key="2">
    <source>
        <dbReference type="Pfam" id="PF13960"/>
    </source>
</evidence>
<feature type="compositionally biased region" description="Acidic residues" evidence="1">
    <location>
        <begin position="41"/>
        <end position="56"/>
    </location>
</feature>
<dbReference type="Proteomes" id="UP001190700">
    <property type="component" value="Unassembled WGS sequence"/>
</dbReference>
<evidence type="ECO:0000256" key="1">
    <source>
        <dbReference type="SAM" id="MobiDB-lite"/>
    </source>
</evidence>
<gene>
    <name evidence="3" type="ORF">CYMTET_9379</name>
</gene>
<feature type="region of interest" description="Disordered" evidence="1">
    <location>
        <begin position="1394"/>
        <end position="1463"/>
    </location>
</feature>
<feature type="region of interest" description="Disordered" evidence="1">
    <location>
        <begin position="1180"/>
        <end position="1203"/>
    </location>
</feature>
<feature type="region of interest" description="Disordered" evidence="1">
    <location>
        <begin position="1249"/>
        <end position="1272"/>
    </location>
</feature>
<proteinExistence type="predicted"/>
<evidence type="ECO:0000313" key="4">
    <source>
        <dbReference type="Proteomes" id="UP001190700"/>
    </source>
</evidence>
<name>A0AAE0GR62_9CHLO</name>
<dbReference type="PANTHER" id="PTHR48258">
    <property type="entry name" value="DUF4218 DOMAIN-CONTAINING PROTEIN-RELATED"/>
    <property type="match status" value="1"/>
</dbReference>
<dbReference type="EMBL" id="LGRX02003107">
    <property type="protein sequence ID" value="KAK3282909.1"/>
    <property type="molecule type" value="Genomic_DNA"/>
</dbReference>